<name>A0A6H5GM51_9HEMI</name>
<organism evidence="2 3">
    <name type="scientific">Nesidiocoris tenuis</name>
    <dbReference type="NCBI Taxonomy" id="355587"/>
    <lineage>
        <taxon>Eukaryota</taxon>
        <taxon>Metazoa</taxon>
        <taxon>Ecdysozoa</taxon>
        <taxon>Arthropoda</taxon>
        <taxon>Hexapoda</taxon>
        <taxon>Insecta</taxon>
        <taxon>Pterygota</taxon>
        <taxon>Neoptera</taxon>
        <taxon>Paraneoptera</taxon>
        <taxon>Hemiptera</taxon>
        <taxon>Heteroptera</taxon>
        <taxon>Panheteroptera</taxon>
        <taxon>Cimicomorpha</taxon>
        <taxon>Miridae</taxon>
        <taxon>Dicyphina</taxon>
        <taxon>Nesidiocoris</taxon>
    </lineage>
</organism>
<accession>A0A6H5GM51</accession>
<protein>
    <submittedName>
        <fullName evidence="2">Uncharacterized protein</fullName>
    </submittedName>
</protein>
<evidence type="ECO:0000313" key="2">
    <source>
        <dbReference type="EMBL" id="CAB0003353.1"/>
    </source>
</evidence>
<keyword evidence="3" id="KW-1185">Reference proteome</keyword>
<feature type="compositionally biased region" description="Basic and acidic residues" evidence="1">
    <location>
        <begin position="224"/>
        <end position="237"/>
    </location>
</feature>
<gene>
    <name evidence="2" type="ORF">NTEN_LOCUS8908</name>
</gene>
<proteinExistence type="predicted"/>
<evidence type="ECO:0000313" key="3">
    <source>
        <dbReference type="Proteomes" id="UP000479000"/>
    </source>
</evidence>
<reference evidence="2 3" key="1">
    <citation type="submission" date="2020-02" db="EMBL/GenBank/DDBJ databases">
        <authorList>
            <person name="Ferguson B K."/>
        </authorList>
    </citation>
    <scope>NUCLEOTIDE SEQUENCE [LARGE SCALE GENOMIC DNA]</scope>
</reference>
<dbReference type="AlphaFoldDB" id="A0A6H5GM51"/>
<feature type="region of interest" description="Disordered" evidence="1">
    <location>
        <begin position="207"/>
        <end position="246"/>
    </location>
</feature>
<sequence>MEMIEYYYLIHTYGICSVQSPRIAMYKLSDRLSEDRRKVSSLIKDCRIRTGRSLKVSIRGPMAISIASHNNENSSRDRRACLRKAHCQFSMLGTSGESNFYRNQKCQPKERTSIRLAVVSNIIINLGRLELIKRLILTRGLIPIAQSDSLTLACLPPNLPFIFLVPRGGEAVQASSRSVHGFLHVRCGRLLYAGPLVQRSLAYSYRSNDNRGSRPVRRGRARKVHDGTRETVEHDGHTTISRFGLQ</sequence>
<dbReference type="Proteomes" id="UP000479000">
    <property type="component" value="Unassembled WGS sequence"/>
</dbReference>
<dbReference type="EMBL" id="CADCXU010013454">
    <property type="protein sequence ID" value="CAB0003353.1"/>
    <property type="molecule type" value="Genomic_DNA"/>
</dbReference>
<evidence type="ECO:0000256" key="1">
    <source>
        <dbReference type="SAM" id="MobiDB-lite"/>
    </source>
</evidence>
<feature type="compositionally biased region" description="Basic residues" evidence="1">
    <location>
        <begin position="214"/>
        <end position="223"/>
    </location>
</feature>